<dbReference type="GO" id="GO:0050660">
    <property type="term" value="F:flavin adenine dinucleotide binding"/>
    <property type="evidence" value="ECO:0007669"/>
    <property type="project" value="InterPro"/>
</dbReference>
<dbReference type="AlphaFoldDB" id="A0AAF0WUH1"/>
<dbReference type="Pfam" id="PF00743">
    <property type="entry name" value="FMO-like"/>
    <property type="match status" value="1"/>
</dbReference>
<dbReference type="PANTHER" id="PTHR23023">
    <property type="entry name" value="DIMETHYLANILINE MONOOXYGENASE"/>
    <property type="match status" value="1"/>
</dbReference>
<protein>
    <recommendedName>
        <fullName evidence="6">Flavin-containing monooxygenase</fullName>
        <ecNumber evidence="6">1.-.-.-</ecNumber>
    </recommendedName>
</protein>
<evidence type="ECO:0000313" key="7">
    <source>
        <dbReference type="EMBL" id="WOG95724.1"/>
    </source>
</evidence>
<keyword evidence="8" id="KW-1185">Reference proteome</keyword>
<dbReference type="InterPro" id="IPR036188">
    <property type="entry name" value="FAD/NAD-bd_sf"/>
</dbReference>
<keyword evidence="2 6" id="KW-0285">Flavoprotein</keyword>
<dbReference type="KEGG" id="dcr:108216854"/>
<comment type="cofactor">
    <cofactor evidence="6">
        <name>FAD</name>
        <dbReference type="ChEBI" id="CHEBI:57692"/>
    </cofactor>
</comment>
<dbReference type="EMBL" id="CP093346">
    <property type="protein sequence ID" value="WOG95724.1"/>
    <property type="molecule type" value="Genomic_DNA"/>
</dbReference>
<dbReference type="EC" id="1.-.-.-" evidence="6"/>
<keyword evidence="3 6" id="KW-0274">FAD</keyword>
<dbReference type="Proteomes" id="UP000077755">
    <property type="component" value="Chromosome 4"/>
</dbReference>
<dbReference type="PIRSF" id="PIRSF000332">
    <property type="entry name" value="FMO"/>
    <property type="match status" value="1"/>
</dbReference>
<dbReference type="InterPro" id="IPR050346">
    <property type="entry name" value="FMO-like"/>
</dbReference>
<dbReference type="GO" id="GO:0050661">
    <property type="term" value="F:NADP binding"/>
    <property type="evidence" value="ECO:0007669"/>
    <property type="project" value="InterPro"/>
</dbReference>
<evidence type="ECO:0000256" key="4">
    <source>
        <dbReference type="ARBA" id="ARBA00022857"/>
    </source>
</evidence>
<accession>A0AAF0WUH1</accession>
<evidence type="ECO:0000256" key="2">
    <source>
        <dbReference type="ARBA" id="ARBA00022630"/>
    </source>
</evidence>
<name>A0AAF0WUH1_DAUCS</name>
<keyword evidence="4" id="KW-0521">NADP</keyword>
<keyword evidence="6" id="KW-0503">Monooxygenase</keyword>
<sequence length="513" mass="57752">METQVAIIGAGISGLAACKHCKSKGLNPIVFESEASVGGVWRKTIGITRLQTPKKIYQFSDFPWPPSVTDEFPPQSQVIQYLQSYAQHFDLLQHIRFGCQVVSLRYDGPSDEEMRAWSLWGGKGDPFDTKGKWHVTVQDQNTLSTKVYSVSFVILCFGKYNGLPDIPEFPKDKGPEVFQGKVMHSADYSAMDSTDAANLVRGKRVAVVGFRKSAVDIALECSTVNGPEHPCTVVYRTGHWGIPSVLPMGISIPFPYGTRFSELMVHKPDESFALSLLASILTPLSWGISKSIEIYISSYFRLGKFGTVPKHRLSKEIMSCHSVKLSEEFYDMVEKGSIKLKKSKAFCFSKKGILFDSEVESADVDLVILATGFKYFEKLKDIFVSSTFQSDITTAPGLYRNCIHPRVPQLAIIGFSESISNLHNAEMNCLWLSELLDGTFNLPSIKEMDDDIAKWDKYMKEYSGEYHYKRCIAGLQIWFNDQLCKDIGWFPKRKKGFMAELFEPYGPTDYVQS</sequence>
<dbReference type="FunFam" id="3.50.50.60:FF:000169">
    <property type="entry name" value="Flavin-containing monooxygenase"/>
    <property type="match status" value="1"/>
</dbReference>
<dbReference type="InterPro" id="IPR020946">
    <property type="entry name" value="Flavin_mOase-like"/>
</dbReference>
<dbReference type="GO" id="GO:0004499">
    <property type="term" value="F:N,N-dimethylaniline monooxygenase activity"/>
    <property type="evidence" value="ECO:0007669"/>
    <property type="project" value="InterPro"/>
</dbReference>
<dbReference type="PRINTS" id="PR00370">
    <property type="entry name" value="FMOXYGENASE"/>
</dbReference>
<proteinExistence type="inferred from homology"/>
<gene>
    <name evidence="7" type="ORF">DCAR_0415051</name>
</gene>
<evidence type="ECO:0000256" key="5">
    <source>
        <dbReference type="ARBA" id="ARBA00023002"/>
    </source>
</evidence>
<comment type="similarity">
    <text evidence="1 6">Belongs to the FMO family.</text>
</comment>
<evidence type="ECO:0000256" key="1">
    <source>
        <dbReference type="ARBA" id="ARBA00009183"/>
    </source>
</evidence>
<reference evidence="7" key="2">
    <citation type="submission" date="2022-03" db="EMBL/GenBank/DDBJ databases">
        <title>Draft title - Genomic analysis of global carrot germplasm unveils the trajectory of domestication and the origin of high carotenoid orange carrot.</title>
        <authorList>
            <person name="Iorizzo M."/>
            <person name="Ellison S."/>
            <person name="Senalik D."/>
            <person name="Macko-Podgorni A."/>
            <person name="Grzebelus D."/>
            <person name="Bostan H."/>
            <person name="Rolling W."/>
            <person name="Curaba J."/>
            <person name="Simon P."/>
        </authorList>
    </citation>
    <scope>NUCLEOTIDE SEQUENCE</scope>
    <source>
        <tissue evidence="7">Leaf</tissue>
    </source>
</reference>
<dbReference type="SUPFAM" id="SSF51905">
    <property type="entry name" value="FAD/NAD(P)-binding domain"/>
    <property type="match status" value="2"/>
</dbReference>
<reference evidence="7" key="1">
    <citation type="journal article" date="2016" name="Nat. Genet.">
        <title>A high-quality carrot genome assembly provides new insights into carotenoid accumulation and asterid genome evolution.</title>
        <authorList>
            <person name="Iorizzo M."/>
            <person name="Ellison S."/>
            <person name="Senalik D."/>
            <person name="Zeng P."/>
            <person name="Satapoomin P."/>
            <person name="Huang J."/>
            <person name="Bowman M."/>
            <person name="Iovene M."/>
            <person name="Sanseverino W."/>
            <person name="Cavagnaro P."/>
            <person name="Yildiz M."/>
            <person name="Macko-Podgorni A."/>
            <person name="Moranska E."/>
            <person name="Grzebelus E."/>
            <person name="Grzebelus D."/>
            <person name="Ashrafi H."/>
            <person name="Zheng Z."/>
            <person name="Cheng S."/>
            <person name="Spooner D."/>
            <person name="Van Deynze A."/>
            <person name="Simon P."/>
        </authorList>
    </citation>
    <scope>NUCLEOTIDE SEQUENCE</scope>
    <source>
        <tissue evidence="7">Leaf</tissue>
    </source>
</reference>
<evidence type="ECO:0000256" key="3">
    <source>
        <dbReference type="ARBA" id="ARBA00022827"/>
    </source>
</evidence>
<dbReference type="FunFam" id="3.50.50.60:FF:000403">
    <property type="entry name" value="Flavin-containing monooxygenase"/>
    <property type="match status" value="1"/>
</dbReference>
<evidence type="ECO:0000313" key="8">
    <source>
        <dbReference type="Proteomes" id="UP000077755"/>
    </source>
</evidence>
<organism evidence="7 8">
    <name type="scientific">Daucus carota subsp. sativus</name>
    <name type="common">Carrot</name>
    <dbReference type="NCBI Taxonomy" id="79200"/>
    <lineage>
        <taxon>Eukaryota</taxon>
        <taxon>Viridiplantae</taxon>
        <taxon>Streptophyta</taxon>
        <taxon>Embryophyta</taxon>
        <taxon>Tracheophyta</taxon>
        <taxon>Spermatophyta</taxon>
        <taxon>Magnoliopsida</taxon>
        <taxon>eudicotyledons</taxon>
        <taxon>Gunneridae</taxon>
        <taxon>Pentapetalae</taxon>
        <taxon>asterids</taxon>
        <taxon>campanulids</taxon>
        <taxon>Apiales</taxon>
        <taxon>Apiaceae</taxon>
        <taxon>Apioideae</taxon>
        <taxon>Scandiceae</taxon>
        <taxon>Daucinae</taxon>
        <taxon>Daucus</taxon>
        <taxon>Daucus sect. Daucus</taxon>
    </lineage>
</organism>
<dbReference type="Gene3D" id="3.50.50.60">
    <property type="entry name" value="FAD/NAD(P)-binding domain"/>
    <property type="match status" value="2"/>
</dbReference>
<evidence type="ECO:0000256" key="6">
    <source>
        <dbReference type="RuleBase" id="RU361177"/>
    </source>
</evidence>
<dbReference type="InterPro" id="IPR000960">
    <property type="entry name" value="Flavin_mOase"/>
</dbReference>
<keyword evidence="5 6" id="KW-0560">Oxidoreductase</keyword>